<reference evidence="2 3" key="1">
    <citation type="journal article" date="2021" name="Int. J. Syst. Evol. Microbiol.">
        <title>Reticulibacter mediterranei gen. nov., sp. nov., within the new family Reticulibacteraceae fam. nov., and Ktedonospora formicarum gen. nov., sp. nov., Ktedonobacter robiniae sp. nov., Dictyobacter formicarum sp. nov. and Dictyobacter arantiisoli sp. nov., belonging to the class Ktedonobacteria.</title>
        <authorList>
            <person name="Yabe S."/>
            <person name="Zheng Y."/>
            <person name="Wang C.M."/>
            <person name="Sakai Y."/>
            <person name="Abe K."/>
            <person name="Yokota A."/>
            <person name="Donadio S."/>
            <person name="Cavaletti L."/>
            <person name="Monciardini P."/>
        </authorList>
    </citation>
    <scope>NUCLEOTIDE SEQUENCE [LARGE SCALE GENOMIC DNA]</scope>
    <source>
        <strain evidence="2 3">SOSP1-9</strain>
    </source>
</reference>
<protein>
    <submittedName>
        <fullName evidence="2">Oxidoreductase</fullName>
    </submittedName>
</protein>
<evidence type="ECO:0000313" key="3">
    <source>
        <dbReference type="Proteomes" id="UP000635565"/>
    </source>
</evidence>
<evidence type="ECO:0000259" key="1">
    <source>
        <dbReference type="Pfam" id="PF00248"/>
    </source>
</evidence>
<dbReference type="CDD" id="cd19090">
    <property type="entry name" value="AKR_AKR15A-like"/>
    <property type="match status" value="1"/>
</dbReference>
<dbReference type="SUPFAM" id="SSF51430">
    <property type="entry name" value="NAD(P)-linked oxidoreductase"/>
    <property type="match status" value="1"/>
</dbReference>
<dbReference type="Proteomes" id="UP000635565">
    <property type="component" value="Unassembled WGS sequence"/>
</dbReference>
<name>A0ABQ3VG36_9CHLR</name>
<dbReference type="RefSeq" id="WP_201362768.1">
    <property type="nucleotide sequence ID" value="NZ_BNJJ01000008.1"/>
</dbReference>
<sequence>MTDSQPGPILPVRTLGKTGLEVPGLCVGCAPLGDMPATFTYSVPEERALETIRAIFKSPITFMDTAASYGDGESERRIGIVLKELGGVPVGYTLATKADRDLQTGDFSGDQMRRSVERSLRLLGLDCLPLLYLHDPEYTTFEAAMAPNGPVEVLQRCKEEGLIEHLGVAGGPIDLMTRFVETDIFEAAISHNRYTLLNTEADPFWDVCQRHGVGAVNAAPYGSGILAKGPRAYARYEYDEASREYVEKAMKFDDACQRYHVPLAVVALQFSLRDSRIHSTVIGMSRPERLDETVKLAQTPIPDELWREIESIRLS</sequence>
<evidence type="ECO:0000313" key="2">
    <source>
        <dbReference type="EMBL" id="GHO85127.1"/>
    </source>
</evidence>
<dbReference type="InterPro" id="IPR020471">
    <property type="entry name" value="AKR"/>
</dbReference>
<feature type="domain" description="NADP-dependent oxidoreductase" evidence="1">
    <location>
        <begin position="27"/>
        <end position="312"/>
    </location>
</feature>
<comment type="caution">
    <text evidence="2">The sequence shown here is derived from an EMBL/GenBank/DDBJ whole genome shotgun (WGS) entry which is preliminary data.</text>
</comment>
<dbReference type="Gene3D" id="3.20.20.100">
    <property type="entry name" value="NADP-dependent oxidoreductase domain"/>
    <property type="match status" value="1"/>
</dbReference>
<dbReference type="InterPro" id="IPR023210">
    <property type="entry name" value="NADP_OxRdtase_dom"/>
</dbReference>
<dbReference type="PANTHER" id="PTHR42686">
    <property type="entry name" value="GH17980P-RELATED"/>
    <property type="match status" value="1"/>
</dbReference>
<dbReference type="PANTHER" id="PTHR42686:SF1">
    <property type="entry name" value="GH17980P-RELATED"/>
    <property type="match status" value="1"/>
</dbReference>
<gene>
    <name evidence="2" type="ORF">KSZ_31330</name>
</gene>
<dbReference type="EMBL" id="BNJJ01000008">
    <property type="protein sequence ID" value="GHO85127.1"/>
    <property type="molecule type" value="Genomic_DNA"/>
</dbReference>
<proteinExistence type="predicted"/>
<accession>A0ABQ3VG36</accession>
<dbReference type="Pfam" id="PF00248">
    <property type="entry name" value="Aldo_ket_red"/>
    <property type="match status" value="1"/>
</dbReference>
<organism evidence="2 3">
    <name type="scientific">Dictyobacter formicarum</name>
    <dbReference type="NCBI Taxonomy" id="2778368"/>
    <lineage>
        <taxon>Bacteria</taxon>
        <taxon>Bacillati</taxon>
        <taxon>Chloroflexota</taxon>
        <taxon>Ktedonobacteria</taxon>
        <taxon>Ktedonobacterales</taxon>
        <taxon>Dictyobacteraceae</taxon>
        <taxon>Dictyobacter</taxon>
    </lineage>
</organism>
<dbReference type="InterPro" id="IPR036812">
    <property type="entry name" value="NAD(P)_OxRdtase_dom_sf"/>
</dbReference>
<keyword evidence="3" id="KW-1185">Reference proteome</keyword>